<dbReference type="GeneID" id="20193138"/>
<sequence>MWFETQKNLALPERSVWQAASTEGCGEHDRRDASRDVHFIR</sequence>
<feature type="compositionally biased region" description="Basic and acidic residues" evidence="1">
    <location>
        <begin position="25"/>
        <end position="41"/>
    </location>
</feature>
<evidence type="ECO:0000313" key="3">
    <source>
        <dbReference type="Proteomes" id="UP000018817"/>
    </source>
</evidence>
<name>W2PFR2_PHYN3</name>
<feature type="region of interest" description="Disordered" evidence="1">
    <location>
        <begin position="20"/>
        <end position="41"/>
    </location>
</feature>
<reference evidence="3" key="1">
    <citation type="submission" date="2011-12" db="EMBL/GenBank/DDBJ databases">
        <authorList>
            <consortium name="The Broad Institute Genome Sequencing Platform"/>
            <person name="Russ C."/>
            <person name="Tyler B."/>
            <person name="Panabieres F."/>
            <person name="Shan W."/>
            <person name="Tripathy S."/>
            <person name="Grunwald N."/>
            <person name="Machado M."/>
            <person name="Young S.K."/>
            <person name="Zeng Q."/>
            <person name="Gargeya S."/>
            <person name="Fitzgerald M."/>
            <person name="Haas B."/>
            <person name="Abouelleil A."/>
            <person name="Alvarado L."/>
            <person name="Arachchi H.M."/>
            <person name="Berlin A."/>
            <person name="Chapman S.B."/>
            <person name="Gearin G."/>
            <person name="Goldberg J."/>
            <person name="Griggs A."/>
            <person name="Gujja S."/>
            <person name="Hansen M."/>
            <person name="Heiman D."/>
            <person name="Howarth C."/>
            <person name="Larimer J."/>
            <person name="Lui A."/>
            <person name="MacDonald P.J.P."/>
            <person name="McCowen C."/>
            <person name="Montmayeur A."/>
            <person name="Murphy C."/>
            <person name="Neiman D."/>
            <person name="Pearson M."/>
            <person name="Priest M."/>
            <person name="Roberts A."/>
            <person name="Saif S."/>
            <person name="Shea T."/>
            <person name="Sisk P."/>
            <person name="Stolte C."/>
            <person name="Sykes S."/>
            <person name="Wortman J."/>
            <person name="Nusbaum C."/>
            <person name="Birren B."/>
        </authorList>
    </citation>
    <scope>NUCLEOTIDE SEQUENCE [LARGE SCALE GENOMIC DNA]</scope>
    <source>
        <strain evidence="3">INRA-310</strain>
    </source>
</reference>
<dbReference type="EMBL" id="KI669668">
    <property type="protein sequence ID" value="ETM98834.1"/>
    <property type="molecule type" value="Genomic_DNA"/>
</dbReference>
<dbReference type="Proteomes" id="UP000018817">
    <property type="component" value="Unassembled WGS sequence"/>
</dbReference>
<evidence type="ECO:0000256" key="1">
    <source>
        <dbReference type="SAM" id="MobiDB-lite"/>
    </source>
</evidence>
<evidence type="ECO:0000313" key="2">
    <source>
        <dbReference type="EMBL" id="ETM98834.1"/>
    </source>
</evidence>
<reference evidence="2 3" key="2">
    <citation type="submission" date="2013-11" db="EMBL/GenBank/DDBJ databases">
        <title>The Genome Sequence of Phytophthora parasitica INRA-310.</title>
        <authorList>
            <consortium name="The Broad Institute Genomics Platform"/>
            <person name="Russ C."/>
            <person name="Tyler B."/>
            <person name="Panabieres F."/>
            <person name="Shan W."/>
            <person name="Tripathy S."/>
            <person name="Grunwald N."/>
            <person name="Machado M."/>
            <person name="Johnson C.S."/>
            <person name="Arredondo F."/>
            <person name="Hong C."/>
            <person name="Coffey M."/>
            <person name="Young S.K."/>
            <person name="Zeng Q."/>
            <person name="Gargeya S."/>
            <person name="Fitzgerald M."/>
            <person name="Abouelleil A."/>
            <person name="Alvarado L."/>
            <person name="Chapman S.B."/>
            <person name="Gainer-Dewar J."/>
            <person name="Goldberg J."/>
            <person name="Griggs A."/>
            <person name="Gujja S."/>
            <person name="Hansen M."/>
            <person name="Howarth C."/>
            <person name="Imamovic A."/>
            <person name="Ireland A."/>
            <person name="Larimer J."/>
            <person name="McCowan C."/>
            <person name="Murphy C."/>
            <person name="Pearson M."/>
            <person name="Poon T.W."/>
            <person name="Priest M."/>
            <person name="Roberts A."/>
            <person name="Saif S."/>
            <person name="Shea T."/>
            <person name="Sykes S."/>
            <person name="Wortman J."/>
            <person name="Nusbaum C."/>
            <person name="Birren B."/>
        </authorList>
    </citation>
    <scope>NUCLEOTIDE SEQUENCE [LARGE SCALE GENOMIC DNA]</scope>
    <source>
        <strain evidence="2 3">INRA-310</strain>
    </source>
</reference>
<dbReference type="AlphaFoldDB" id="W2PFR2"/>
<gene>
    <name evidence="2" type="ORF">PPTG_24539</name>
</gene>
<accession>W2PFR2</accession>
<organism evidence="2 3">
    <name type="scientific">Phytophthora nicotianae (strain INRA-310)</name>
    <name type="common">Phytophthora parasitica</name>
    <dbReference type="NCBI Taxonomy" id="761204"/>
    <lineage>
        <taxon>Eukaryota</taxon>
        <taxon>Sar</taxon>
        <taxon>Stramenopiles</taxon>
        <taxon>Oomycota</taxon>
        <taxon>Peronosporomycetes</taxon>
        <taxon>Peronosporales</taxon>
        <taxon>Peronosporaceae</taxon>
        <taxon>Phytophthora</taxon>
    </lineage>
</organism>
<dbReference type="RefSeq" id="XP_008915865.1">
    <property type="nucleotide sequence ID" value="XM_008917617.1"/>
</dbReference>
<protein>
    <submittedName>
        <fullName evidence="2">Uncharacterized protein</fullName>
    </submittedName>
</protein>
<dbReference type="VEuPathDB" id="FungiDB:PPTG_24539"/>
<proteinExistence type="predicted"/>